<gene>
    <name evidence="2" type="ORF">HMPREF1318_2189</name>
</gene>
<dbReference type="EMBL" id="AKFT01000135">
    <property type="protein sequence ID" value="EJF42809.1"/>
    <property type="molecule type" value="Genomic_DNA"/>
</dbReference>
<dbReference type="Gene3D" id="1.10.10.60">
    <property type="entry name" value="Homeodomain-like"/>
    <property type="match status" value="1"/>
</dbReference>
<sequence>MAHRTIDVSPARRPGPPTAIESHRALRRAVARIDASFHERVALDRLARHAPVTCPRSYPQQVGMAFSEDLTRVRLRRETRDLGGTGHRIAQIAVDSGVPDVKALNTAFRPHLRAHAPAFRRLLTADAAATGSVFHQQHYASHHDETVMRAPRTWAARATTDETAPCAMTRGSDPVETHRRSRWYYGLSSAVDTGGRLLCNRFGHAPPE</sequence>
<dbReference type="GO" id="GO:0043565">
    <property type="term" value="F:sequence-specific DNA binding"/>
    <property type="evidence" value="ECO:0007669"/>
    <property type="project" value="InterPro"/>
</dbReference>
<evidence type="ECO:0000313" key="2">
    <source>
        <dbReference type="EMBL" id="EJF42809.1"/>
    </source>
</evidence>
<dbReference type="OrthoDB" id="241790at2"/>
<keyword evidence="3" id="KW-1185">Reference proteome</keyword>
<dbReference type="PATRIC" id="fig|1125718.3.peg.1744"/>
<dbReference type="InterPro" id="IPR018060">
    <property type="entry name" value="HTH_AraC"/>
</dbReference>
<dbReference type="eggNOG" id="COG2207">
    <property type="taxonomic scope" value="Bacteria"/>
</dbReference>
<feature type="domain" description="HTH araC/xylS-type" evidence="1">
    <location>
        <begin position="27"/>
        <end position="122"/>
    </location>
</feature>
<reference evidence="2 3" key="1">
    <citation type="submission" date="2012-05" db="EMBL/GenBank/DDBJ databases">
        <authorList>
            <person name="Harkins D.M."/>
            <person name="Madupu R."/>
            <person name="Durkin A.S."/>
            <person name="Torralba M."/>
            <person name="Methe B."/>
            <person name="Sutton G.G."/>
            <person name="Nelson K.E."/>
        </authorList>
    </citation>
    <scope>NUCLEOTIDE SEQUENCE [LARGE SCALE GENOMIC DNA]</scope>
    <source>
        <strain evidence="2 3">F0489</strain>
    </source>
</reference>
<dbReference type="RefSeq" id="WP_008732014.1">
    <property type="nucleotide sequence ID" value="NZ_AKFT01000135.1"/>
</dbReference>
<dbReference type="AlphaFoldDB" id="J0N7E6"/>
<comment type="caution">
    <text evidence="2">The sequence shown here is derived from an EMBL/GenBank/DDBJ whole genome shotgun (WGS) entry which is preliminary data.</text>
</comment>
<proteinExistence type="predicted"/>
<evidence type="ECO:0000313" key="3">
    <source>
        <dbReference type="Proteomes" id="UP000002941"/>
    </source>
</evidence>
<evidence type="ECO:0000259" key="1">
    <source>
        <dbReference type="PROSITE" id="PS01124"/>
    </source>
</evidence>
<name>J0N7E6_9ACTO</name>
<accession>J0N7E6</accession>
<dbReference type="PROSITE" id="PS01124">
    <property type="entry name" value="HTH_ARAC_FAMILY_2"/>
    <property type="match status" value="1"/>
</dbReference>
<organism evidence="2 3">
    <name type="scientific">Actinomyces massiliensis F0489</name>
    <dbReference type="NCBI Taxonomy" id="1125718"/>
    <lineage>
        <taxon>Bacteria</taxon>
        <taxon>Bacillati</taxon>
        <taxon>Actinomycetota</taxon>
        <taxon>Actinomycetes</taxon>
        <taxon>Actinomycetales</taxon>
        <taxon>Actinomycetaceae</taxon>
        <taxon>Actinomyces</taxon>
    </lineage>
</organism>
<protein>
    <recommendedName>
        <fullName evidence="1">HTH araC/xylS-type domain-containing protein</fullName>
    </recommendedName>
</protein>
<dbReference type="Proteomes" id="UP000002941">
    <property type="component" value="Unassembled WGS sequence"/>
</dbReference>
<dbReference type="GO" id="GO:0003700">
    <property type="term" value="F:DNA-binding transcription factor activity"/>
    <property type="evidence" value="ECO:0007669"/>
    <property type="project" value="InterPro"/>
</dbReference>